<dbReference type="GO" id="GO:0003677">
    <property type="term" value="F:DNA binding"/>
    <property type="evidence" value="ECO:0007669"/>
    <property type="project" value="InterPro"/>
</dbReference>
<accession>A0AAC9HSA5</accession>
<dbReference type="InterPro" id="IPR004401">
    <property type="entry name" value="YbaB/EbfC"/>
</dbReference>
<dbReference type="EMBL" id="CP014859">
    <property type="protein sequence ID" value="AOS64563.1"/>
    <property type="molecule type" value="Genomic_DNA"/>
</dbReference>
<protein>
    <recommendedName>
        <fullName evidence="4">YbaB/EbfC DNA-binding family protein</fullName>
    </recommendedName>
</protein>
<dbReference type="KEGG" id="ahm:TL08_18860"/>
<name>A0AAC9HSA5_9PSEU</name>
<dbReference type="Pfam" id="PF02575">
    <property type="entry name" value="YbaB_DNA_bd"/>
    <property type="match status" value="1"/>
</dbReference>
<keyword evidence="3" id="KW-1185">Reference proteome</keyword>
<dbReference type="RefSeq" id="WP_069850806.1">
    <property type="nucleotide sequence ID" value="NZ_CP014859.1"/>
</dbReference>
<evidence type="ECO:0008006" key="4">
    <source>
        <dbReference type="Google" id="ProtNLM"/>
    </source>
</evidence>
<evidence type="ECO:0000256" key="1">
    <source>
        <dbReference type="SAM" id="MobiDB-lite"/>
    </source>
</evidence>
<dbReference type="AlphaFoldDB" id="A0AAC9HSA5"/>
<gene>
    <name evidence="2" type="ORF">TL08_18860</name>
</gene>
<evidence type="ECO:0000313" key="3">
    <source>
        <dbReference type="Proteomes" id="UP000095210"/>
    </source>
</evidence>
<feature type="region of interest" description="Disordered" evidence="1">
    <location>
        <begin position="92"/>
        <end position="150"/>
    </location>
</feature>
<evidence type="ECO:0000313" key="2">
    <source>
        <dbReference type="EMBL" id="AOS64563.1"/>
    </source>
</evidence>
<feature type="compositionally biased region" description="Polar residues" evidence="1">
    <location>
        <begin position="105"/>
        <end position="115"/>
    </location>
</feature>
<organism evidence="2 3">
    <name type="scientific">Actinoalloteichus hymeniacidonis</name>
    <dbReference type="NCBI Taxonomy" id="340345"/>
    <lineage>
        <taxon>Bacteria</taxon>
        <taxon>Bacillati</taxon>
        <taxon>Actinomycetota</taxon>
        <taxon>Actinomycetes</taxon>
        <taxon>Pseudonocardiales</taxon>
        <taxon>Pseudonocardiaceae</taxon>
        <taxon>Actinoalloteichus</taxon>
    </lineage>
</organism>
<dbReference type="Proteomes" id="UP000095210">
    <property type="component" value="Chromosome"/>
</dbReference>
<dbReference type="InterPro" id="IPR036894">
    <property type="entry name" value="YbaB-like_sf"/>
</dbReference>
<sequence>MNDRILDPGGARERLEAWKGRIDKLAADTQTMSSRLQAVRITTNDPTGLTEVTIDSTGSLVNLTLTDRIHRVPPTVVAETIMATLGRARTTLSEQSQEIIADTMGTESPTAQAVSASVGRQLRGEAPPHPGSSTDEDGEDFDDRSYLGRR</sequence>
<proteinExistence type="predicted"/>
<dbReference type="Gene3D" id="3.30.1310.10">
    <property type="entry name" value="Nucleoid-associated protein YbaB-like domain"/>
    <property type="match status" value="1"/>
</dbReference>
<reference evidence="3" key="1">
    <citation type="submission" date="2016-03" db="EMBL/GenBank/DDBJ databases">
        <title>Complete genome sequence of the type strain Actinoalloteichus hymeniacidonis DSM 45092.</title>
        <authorList>
            <person name="Schaffert L."/>
            <person name="Albersmeier A."/>
            <person name="Winkler A."/>
            <person name="Kalinowski J."/>
            <person name="Zotchev S."/>
            <person name="Ruckert C."/>
        </authorList>
    </citation>
    <scope>NUCLEOTIDE SEQUENCE [LARGE SCALE GENOMIC DNA]</scope>
    <source>
        <strain evidence="3">HPA177(T) (DSM 45092(T))</strain>
    </source>
</reference>
<dbReference type="SUPFAM" id="SSF82607">
    <property type="entry name" value="YbaB-like"/>
    <property type="match status" value="1"/>
</dbReference>